<dbReference type="InterPro" id="IPR009061">
    <property type="entry name" value="DNA-bd_dom_put_sf"/>
</dbReference>
<evidence type="ECO:0000256" key="2">
    <source>
        <dbReference type="ARBA" id="ARBA00023125"/>
    </source>
</evidence>
<dbReference type="SMART" id="SM00422">
    <property type="entry name" value="HTH_MERR"/>
    <property type="match status" value="1"/>
</dbReference>
<evidence type="ECO:0000313" key="5">
    <source>
        <dbReference type="EMBL" id="PFK47444.1"/>
    </source>
</evidence>
<dbReference type="PROSITE" id="PS50937">
    <property type="entry name" value="HTH_MERR_2"/>
    <property type="match status" value="1"/>
</dbReference>
<evidence type="ECO:0000256" key="1">
    <source>
        <dbReference type="ARBA" id="ARBA00023015"/>
    </source>
</evidence>
<dbReference type="Proteomes" id="UP000242656">
    <property type="component" value="Unassembled WGS sequence"/>
</dbReference>
<reference evidence="5 6" key="1">
    <citation type="submission" date="2017-09" db="EMBL/GenBank/DDBJ databases">
        <title>Large-scale bioinformatics analysis of Bacillus genomes uncovers conserved roles of natural products in bacterial physiology.</title>
        <authorList>
            <consortium name="Agbiome Team Llc"/>
            <person name="Bleich R.M."/>
            <person name="Grubbs K.J."/>
            <person name="Santa Maria K.C."/>
            <person name="Allen S.E."/>
            <person name="Farag S."/>
            <person name="Shank E.A."/>
            <person name="Bowers A."/>
        </authorList>
    </citation>
    <scope>NUCLEOTIDE SEQUENCE [LARGE SCALE GENOMIC DNA]</scope>
    <source>
        <strain evidence="5 6">AFS083043</strain>
    </source>
</reference>
<evidence type="ECO:0000256" key="3">
    <source>
        <dbReference type="ARBA" id="ARBA00023163"/>
    </source>
</evidence>
<dbReference type="RefSeq" id="WP_098489445.1">
    <property type="nucleotide sequence ID" value="NZ_NUWN01000006.1"/>
</dbReference>
<gene>
    <name evidence="5" type="ORF">COI93_02105</name>
</gene>
<dbReference type="InterPro" id="IPR047057">
    <property type="entry name" value="MerR_fam"/>
</dbReference>
<dbReference type="Gene3D" id="1.10.1660.10">
    <property type="match status" value="1"/>
</dbReference>
<evidence type="ECO:0000313" key="6">
    <source>
        <dbReference type="Proteomes" id="UP000242656"/>
    </source>
</evidence>
<comment type="caution">
    <text evidence="5">The sequence shown here is derived from an EMBL/GenBank/DDBJ whole genome shotgun (WGS) entry which is preliminary data.</text>
</comment>
<dbReference type="Pfam" id="PF13411">
    <property type="entry name" value="MerR_1"/>
    <property type="match status" value="1"/>
</dbReference>
<dbReference type="PANTHER" id="PTHR30204:SF67">
    <property type="entry name" value="HTH-TYPE TRANSCRIPTIONAL REGULATOR MLRA-RELATED"/>
    <property type="match status" value="1"/>
</dbReference>
<organism evidence="5 6">
    <name type="scientific">Bacillus cereus</name>
    <dbReference type="NCBI Taxonomy" id="1396"/>
    <lineage>
        <taxon>Bacteria</taxon>
        <taxon>Bacillati</taxon>
        <taxon>Bacillota</taxon>
        <taxon>Bacilli</taxon>
        <taxon>Bacillales</taxon>
        <taxon>Bacillaceae</taxon>
        <taxon>Bacillus</taxon>
        <taxon>Bacillus cereus group</taxon>
    </lineage>
</organism>
<dbReference type="CDD" id="cd01104">
    <property type="entry name" value="HTH_MlrA-CarA"/>
    <property type="match status" value="1"/>
</dbReference>
<dbReference type="GO" id="GO:0003677">
    <property type="term" value="F:DNA binding"/>
    <property type="evidence" value="ECO:0007669"/>
    <property type="project" value="UniProtKB-KW"/>
</dbReference>
<accession>A0A2B0MX26</accession>
<dbReference type="AlphaFoldDB" id="A0A2B0MX26"/>
<dbReference type="InterPro" id="IPR036594">
    <property type="entry name" value="Meth_synthase_dom"/>
</dbReference>
<dbReference type="EMBL" id="NUWN01000006">
    <property type="protein sequence ID" value="PFK47444.1"/>
    <property type="molecule type" value="Genomic_DNA"/>
</dbReference>
<evidence type="ECO:0000259" key="4">
    <source>
        <dbReference type="PROSITE" id="PS50937"/>
    </source>
</evidence>
<proteinExistence type="predicted"/>
<dbReference type="SUPFAM" id="SSF52242">
    <property type="entry name" value="Cobalamin (vitamin B12)-binding domain"/>
    <property type="match status" value="1"/>
</dbReference>
<dbReference type="PANTHER" id="PTHR30204">
    <property type="entry name" value="REDOX-CYCLING DRUG-SENSING TRANSCRIPTIONAL ACTIVATOR SOXR"/>
    <property type="match status" value="1"/>
</dbReference>
<dbReference type="GO" id="GO:0046872">
    <property type="term" value="F:metal ion binding"/>
    <property type="evidence" value="ECO:0007669"/>
    <property type="project" value="InterPro"/>
</dbReference>
<dbReference type="InterPro" id="IPR036724">
    <property type="entry name" value="Cobalamin-bd_sf"/>
</dbReference>
<dbReference type="GO" id="GO:0031419">
    <property type="term" value="F:cobalamin binding"/>
    <property type="evidence" value="ECO:0007669"/>
    <property type="project" value="InterPro"/>
</dbReference>
<keyword evidence="1" id="KW-0805">Transcription regulation</keyword>
<protein>
    <submittedName>
        <fullName evidence="5">MerR family transcriptional regulator</fullName>
    </submittedName>
</protein>
<keyword evidence="3" id="KW-0804">Transcription</keyword>
<sequence length="299" mass="34836">MPTLKGKYNIKAVSNMLGIQPSTLRAWERRYHIIAPKRNDAGHRLYTEEHVRILKWLMNKVNEGFTIGQAVQLLESNRLQNHNPAEMTYSKEVFLVDDILRYLLKFDEIHARELLNEAFVIYTIEKVITHILILIADKLELMRKNDEITSAQERYIESFLCLRVGMIYHNTQTNVTLPKALTICAPGEGSTLHLFLFTIYLRLRGYQATYFGTGLEEDEISAAVKQYAPKYVFISCLKERYLKRTLNLINELQDRNPKICTGFVGSASQFVSDKDRDELQHIFIGDTKKEWDEWLKISE</sequence>
<dbReference type="GO" id="GO:0003700">
    <property type="term" value="F:DNA-binding transcription factor activity"/>
    <property type="evidence" value="ECO:0007669"/>
    <property type="project" value="InterPro"/>
</dbReference>
<name>A0A2B0MX26_BACCE</name>
<dbReference type="SUPFAM" id="SSF46955">
    <property type="entry name" value="Putative DNA-binding domain"/>
    <property type="match status" value="1"/>
</dbReference>
<keyword evidence="2" id="KW-0238">DNA-binding</keyword>
<dbReference type="Gene3D" id="3.40.50.280">
    <property type="entry name" value="Cobalamin-binding domain"/>
    <property type="match status" value="1"/>
</dbReference>
<dbReference type="InterPro" id="IPR000551">
    <property type="entry name" value="MerR-type_HTH_dom"/>
</dbReference>
<feature type="domain" description="HTH merR-type" evidence="4">
    <location>
        <begin position="7"/>
        <end position="76"/>
    </location>
</feature>
<dbReference type="Gene3D" id="1.10.1240.10">
    <property type="entry name" value="Methionine synthase domain"/>
    <property type="match status" value="1"/>
</dbReference>